<reference evidence="1 2" key="1">
    <citation type="submission" date="2019-07" db="EMBL/GenBank/DDBJ databases">
        <title>WGS assembly of Gossypium tomentosum.</title>
        <authorList>
            <person name="Chen Z.J."/>
            <person name="Sreedasyam A."/>
            <person name="Ando A."/>
            <person name="Song Q."/>
            <person name="De L."/>
            <person name="Hulse-Kemp A."/>
            <person name="Ding M."/>
            <person name="Ye W."/>
            <person name="Kirkbride R."/>
            <person name="Jenkins J."/>
            <person name="Plott C."/>
            <person name="Lovell J."/>
            <person name="Lin Y.-M."/>
            <person name="Vaughn R."/>
            <person name="Liu B."/>
            <person name="Li W."/>
            <person name="Simpson S."/>
            <person name="Scheffler B."/>
            <person name="Saski C."/>
            <person name="Grover C."/>
            <person name="Hu G."/>
            <person name="Conover J."/>
            <person name="Carlson J."/>
            <person name="Shu S."/>
            <person name="Boston L."/>
            <person name="Williams M."/>
            <person name="Peterson D."/>
            <person name="Mcgee K."/>
            <person name="Jones D."/>
            <person name="Wendel J."/>
            <person name="Stelly D."/>
            <person name="Grimwood J."/>
            <person name="Schmutz J."/>
        </authorList>
    </citation>
    <scope>NUCLEOTIDE SEQUENCE [LARGE SCALE GENOMIC DNA]</scope>
    <source>
        <strain evidence="1">7179.01</strain>
    </source>
</reference>
<evidence type="ECO:0000313" key="1">
    <source>
        <dbReference type="EMBL" id="TYH58228.1"/>
    </source>
</evidence>
<protein>
    <submittedName>
        <fullName evidence="1">Uncharacterized protein</fullName>
    </submittedName>
</protein>
<accession>A0A5D2JTS0</accession>
<keyword evidence="2" id="KW-1185">Reference proteome</keyword>
<dbReference type="EMBL" id="CM017630">
    <property type="protein sequence ID" value="TYH58228.1"/>
    <property type="molecule type" value="Genomic_DNA"/>
</dbReference>
<dbReference type="AlphaFoldDB" id="A0A5D2JTS0"/>
<gene>
    <name evidence="1" type="ORF">ES332_D08G138700v1</name>
</gene>
<organism evidence="1 2">
    <name type="scientific">Gossypium tomentosum</name>
    <name type="common">Hawaiian cotton</name>
    <name type="synonym">Gossypium sandvicense</name>
    <dbReference type="NCBI Taxonomy" id="34277"/>
    <lineage>
        <taxon>Eukaryota</taxon>
        <taxon>Viridiplantae</taxon>
        <taxon>Streptophyta</taxon>
        <taxon>Embryophyta</taxon>
        <taxon>Tracheophyta</taxon>
        <taxon>Spermatophyta</taxon>
        <taxon>Magnoliopsida</taxon>
        <taxon>eudicotyledons</taxon>
        <taxon>Gunneridae</taxon>
        <taxon>Pentapetalae</taxon>
        <taxon>rosids</taxon>
        <taxon>malvids</taxon>
        <taxon>Malvales</taxon>
        <taxon>Malvaceae</taxon>
        <taxon>Malvoideae</taxon>
        <taxon>Gossypium</taxon>
    </lineage>
</organism>
<dbReference type="Proteomes" id="UP000322667">
    <property type="component" value="Chromosome D08"/>
</dbReference>
<sequence>MCVCNLTNAKEWLYIAENKMKITKENYGGGCGWGERRYVEGSLRAAVLKILETLGASENFRFRLQCNWAGVSGYCNWVGILG</sequence>
<name>A0A5D2JTS0_GOSTO</name>
<proteinExistence type="predicted"/>
<evidence type="ECO:0000313" key="2">
    <source>
        <dbReference type="Proteomes" id="UP000322667"/>
    </source>
</evidence>